<dbReference type="GO" id="GO:0005829">
    <property type="term" value="C:cytosol"/>
    <property type="evidence" value="ECO:0007669"/>
    <property type="project" value="TreeGrafter"/>
</dbReference>
<dbReference type="eggNOG" id="COG1041">
    <property type="taxonomic scope" value="Bacteria"/>
</dbReference>
<dbReference type="GO" id="GO:1904047">
    <property type="term" value="F:S-adenosyl-L-methionine binding"/>
    <property type="evidence" value="ECO:0007669"/>
    <property type="project" value="TreeGrafter"/>
</dbReference>
<dbReference type="InterPro" id="IPR041698">
    <property type="entry name" value="Methyltransf_25"/>
</dbReference>
<organism evidence="5 6">
    <name type="scientific">Natranaerobius thermophilus (strain ATCC BAA-1301 / DSM 18059 / JW/NM-WN-LF)</name>
    <dbReference type="NCBI Taxonomy" id="457570"/>
    <lineage>
        <taxon>Bacteria</taxon>
        <taxon>Bacillati</taxon>
        <taxon>Bacillota</taxon>
        <taxon>Clostridia</taxon>
        <taxon>Natranaerobiales</taxon>
        <taxon>Natranaerobiaceae</taxon>
        <taxon>Natranaerobius</taxon>
    </lineage>
</organism>
<evidence type="ECO:0000313" key="6">
    <source>
        <dbReference type="Proteomes" id="UP000001683"/>
    </source>
</evidence>
<dbReference type="SMR" id="B2A776"/>
<dbReference type="GO" id="GO:0017174">
    <property type="term" value="F:glycine N-methyltransferase activity"/>
    <property type="evidence" value="ECO:0007669"/>
    <property type="project" value="InterPro"/>
</dbReference>
<name>B2A776_NATTJ</name>
<dbReference type="GO" id="GO:0016594">
    <property type="term" value="F:glycine binding"/>
    <property type="evidence" value="ECO:0007669"/>
    <property type="project" value="TreeGrafter"/>
</dbReference>
<dbReference type="KEGG" id="nth:Nther_0677"/>
<evidence type="ECO:0000256" key="3">
    <source>
        <dbReference type="ARBA" id="ARBA00022691"/>
    </source>
</evidence>
<feature type="domain" description="Methyltransferase" evidence="4">
    <location>
        <begin position="34"/>
        <end position="131"/>
    </location>
</feature>
<sequence>MSERWDEIIDWEKRRQSEDSFFEKLLHNHGVENVLDIACGTGFHSIHLAKAGFNVKAADGSEAMLAKTKENAKLYNVDFEVEKADWLKLTNTISEKYDAVICLGNALTHLFYEDYYRRALEQIYQVLNKGGILVADQRNYDAILETGYSSKHKYYYCGDEVEVKPIIIEDDFVRFAYKFSENEKYYLTLHPIRIDNLSQYILDAGFEKVETYGDFKKDYDKYDSDFIIQVAQK</sequence>
<reference evidence="5 6" key="1">
    <citation type="submission" date="2008-04" db="EMBL/GenBank/DDBJ databases">
        <title>Complete sequence of chromosome of Natranaerobius thermophilus JW/NM-WN-LF.</title>
        <authorList>
            <consortium name="US DOE Joint Genome Institute"/>
            <person name="Copeland A."/>
            <person name="Lucas S."/>
            <person name="Lapidus A."/>
            <person name="Glavina del Rio T."/>
            <person name="Dalin E."/>
            <person name="Tice H."/>
            <person name="Bruce D."/>
            <person name="Goodwin L."/>
            <person name="Pitluck S."/>
            <person name="Chertkov O."/>
            <person name="Brettin T."/>
            <person name="Detter J.C."/>
            <person name="Han C."/>
            <person name="Kuske C.R."/>
            <person name="Schmutz J."/>
            <person name="Larimer F."/>
            <person name="Land M."/>
            <person name="Hauser L."/>
            <person name="Kyrpides N."/>
            <person name="Lykidis A."/>
            <person name="Mesbah N.M."/>
            <person name="Wiegel J."/>
        </authorList>
    </citation>
    <scope>NUCLEOTIDE SEQUENCE [LARGE SCALE GENOMIC DNA]</scope>
    <source>
        <strain evidence="6">ATCC BAA-1301 / DSM 18059 / JW/NM-WN-LF</strain>
    </source>
</reference>
<dbReference type="GO" id="GO:0006730">
    <property type="term" value="P:one-carbon metabolic process"/>
    <property type="evidence" value="ECO:0007669"/>
    <property type="project" value="TreeGrafter"/>
</dbReference>
<dbReference type="GO" id="GO:0006111">
    <property type="term" value="P:regulation of gluconeogenesis"/>
    <property type="evidence" value="ECO:0007669"/>
    <property type="project" value="TreeGrafter"/>
</dbReference>
<keyword evidence="1 5" id="KW-0489">Methyltransferase</keyword>
<keyword evidence="2 5" id="KW-0808">Transferase</keyword>
<dbReference type="PANTHER" id="PTHR16458">
    <property type="entry name" value="GLYCINE N-METHYLTRANSFERASE"/>
    <property type="match status" value="1"/>
</dbReference>
<dbReference type="STRING" id="457570.Nther_0677"/>
<dbReference type="Proteomes" id="UP000001683">
    <property type="component" value="Chromosome"/>
</dbReference>
<dbReference type="Pfam" id="PF13649">
    <property type="entry name" value="Methyltransf_25"/>
    <property type="match status" value="1"/>
</dbReference>
<dbReference type="InterPro" id="IPR029063">
    <property type="entry name" value="SAM-dependent_MTases_sf"/>
</dbReference>
<dbReference type="GO" id="GO:0032259">
    <property type="term" value="P:methylation"/>
    <property type="evidence" value="ECO:0007669"/>
    <property type="project" value="UniProtKB-KW"/>
</dbReference>
<dbReference type="Gene3D" id="3.30.46.10">
    <property type="entry name" value="Glycine N-methyltransferase, chain A, domain 1"/>
    <property type="match status" value="1"/>
</dbReference>
<dbReference type="PANTHER" id="PTHR16458:SF2">
    <property type="entry name" value="GLYCINE N-METHYLTRANSFERASE"/>
    <property type="match status" value="1"/>
</dbReference>
<dbReference type="InParanoid" id="B2A776"/>
<evidence type="ECO:0000259" key="4">
    <source>
        <dbReference type="Pfam" id="PF13649"/>
    </source>
</evidence>
<keyword evidence="3" id="KW-0949">S-adenosyl-L-methionine</keyword>
<dbReference type="RefSeq" id="WP_012447154.1">
    <property type="nucleotide sequence ID" value="NC_010718.1"/>
</dbReference>
<proteinExistence type="predicted"/>
<dbReference type="SUPFAM" id="SSF53335">
    <property type="entry name" value="S-adenosyl-L-methionine-dependent methyltransferases"/>
    <property type="match status" value="1"/>
</dbReference>
<dbReference type="GO" id="GO:1901052">
    <property type="term" value="P:sarcosine metabolic process"/>
    <property type="evidence" value="ECO:0007669"/>
    <property type="project" value="TreeGrafter"/>
</dbReference>
<dbReference type="GO" id="GO:0046500">
    <property type="term" value="P:S-adenosylmethionine metabolic process"/>
    <property type="evidence" value="ECO:0007669"/>
    <property type="project" value="TreeGrafter"/>
</dbReference>
<reference evidence="5 6" key="2">
    <citation type="journal article" date="2011" name="J. Bacteriol.">
        <title>Complete genome sequence of the anaerobic, halophilic alkalithermophile Natranaerobius thermophilus JW/NM-WN-LF.</title>
        <authorList>
            <person name="Zhao B."/>
            <person name="Mesbah N.M."/>
            <person name="Dalin E."/>
            <person name="Goodwin L."/>
            <person name="Nolan M."/>
            <person name="Pitluck S."/>
            <person name="Chertkov O."/>
            <person name="Brettin T.S."/>
            <person name="Han J."/>
            <person name="Larimer F.W."/>
            <person name="Land M.L."/>
            <person name="Hauser L."/>
            <person name="Kyrpides N."/>
            <person name="Wiegel J."/>
        </authorList>
    </citation>
    <scope>NUCLEOTIDE SEQUENCE [LARGE SCALE GENOMIC DNA]</scope>
    <source>
        <strain evidence="6">ATCC BAA-1301 / DSM 18059 / JW/NM-WN-LF</strain>
    </source>
</reference>
<dbReference type="HOGENOM" id="CLU_069129_0_0_9"/>
<dbReference type="OrthoDB" id="9808140at2"/>
<dbReference type="GO" id="GO:0051289">
    <property type="term" value="P:protein homotetramerization"/>
    <property type="evidence" value="ECO:0007669"/>
    <property type="project" value="TreeGrafter"/>
</dbReference>
<evidence type="ECO:0000256" key="2">
    <source>
        <dbReference type="ARBA" id="ARBA00022679"/>
    </source>
</evidence>
<dbReference type="PROSITE" id="PS51600">
    <property type="entry name" value="SAM_GNMT"/>
    <property type="match status" value="1"/>
</dbReference>
<dbReference type="GO" id="GO:0042802">
    <property type="term" value="F:identical protein binding"/>
    <property type="evidence" value="ECO:0007669"/>
    <property type="project" value="TreeGrafter"/>
</dbReference>
<evidence type="ECO:0000313" key="5">
    <source>
        <dbReference type="EMBL" id="ACB84270.1"/>
    </source>
</evidence>
<dbReference type="GO" id="GO:0046498">
    <property type="term" value="P:S-adenosylhomocysteine metabolic process"/>
    <property type="evidence" value="ECO:0007669"/>
    <property type="project" value="TreeGrafter"/>
</dbReference>
<accession>B2A776</accession>
<gene>
    <name evidence="5" type="ordered locus">Nther_0677</name>
</gene>
<keyword evidence="6" id="KW-1185">Reference proteome</keyword>
<evidence type="ECO:0000256" key="1">
    <source>
        <dbReference type="ARBA" id="ARBA00022603"/>
    </source>
</evidence>
<dbReference type="InterPro" id="IPR014369">
    <property type="entry name" value="Gly/Sar_N_MeTrfase"/>
</dbReference>
<dbReference type="Gene3D" id="3.40.50.150">
    <property type="entry name" value="Vaccinia Virus protein VP39"/>
    <property type="match status" value="1"/>
</dbReference>
<dbReference type="CDD" id="cd02440">
    <property type="entry name" value="AdoMet_MTases"/>
    <property type="match status" value="1"/>
</dbReference>
<dbReference type="EMBL" id="CP001034">
    <property type="protein sequence ID" value="ACB84270.1"/>
    <property type="molecule type" value="Genomic_DNA"/>
</dbReference>
<dbReference type="AlphaFoldDB" id="B2A776"/>
<protein>
    <submittedName>
        <fullName evidence="5">Methyltransferase type 11</fullName>
    </submittedName>
</protein>